<dbReference type="HOGENOM" id="CLU_3058479_0_0_10"/>
<feature type="region of interest" description="Disordered" evidence="1">
    <location>
        <begin position="1"/>
        <end position="25"/>
    </location>
</feature>
<name>Q5LF87_BACFN</name>
<organism evidence="2 3">
    <name type="scientific">Bacteroides fragilis (strain ATCC 25285 / DSM 2151 / CCUG 4856 / JCM 11019 / LMG 10263 / NCTC 9343 / Onslow / VPI 2553 / EN-2)</name>
    <dbReference type="NCBI Taxonomy" id="272559"/>
    <lineage>
        <taxon>Bacteria</taxon>
        <taxon>Pseudomonadati</taxon>
        <taxon>Bacteroidota</taxon>
        <taxon>Bacteroidia</taxon>
        <taxon>Bacteroidales</taxon>
        <taxon>Bacteroidaceae</taxon>
        <taxon>Bacteroides</taxon>
    </lineage>
</organism>
<dbReference type="AlphaFoldDB" id="Q5LF87"/>
<gene>
    <name evidence="2" type="ORF">BF9343_1430</name>
</gene>
<keyword evidence="3" id="KW-1185">Reference proteome</keyword>
<feature type="compositionally biased region" description="Basic residues" evidence="1">
    <location>
        <begin position="15"/>
        <end position="25"/>
    </location>
</feature>
<dbReference type="PaxDb" id="272559-BF9343_1430"/>
<evidence type="ECO:0000256" key="1">
    <source>
        <dbReference type="SAM" id="MobiDB-lite"/>
    </source>
</evidence>
<dbReference type="EMBL" id="CR626927">
    <property type="protein sequence ID" value="CAH07211.1"/>
    <property type="molecule type" value="Genomic_DNA"/>
</dbReference>
<reference evidence="2 3" key="1">
    <citation type="journal article" date="2005" name="Science">
        <title>Extensive DNA inversions in the B. fragilis genome control variable gene expression.</title>
        <authorList>
            <person name="Cerdeno-Tarraga A.M."/>
            <person name="Patrick S."/>
            <person name="Crosmann L."/>
            <person name="Blakely G."/>
            <person name="Abratt V."/>
            <person name="Lennard N."/>
            <person name="Duerden B."/>
            <person name="Poxton I."/>
            <person name="Harris B."/>
            <person name="Quail M.A."/>
            <person name="Barron A."/>
            <person name="Clarck L."/>
            <person name="Corton C."/>
            <person name="Doggett J."/>
            <person name="Holden M.T.G."/>
            <person name="Larke N."/>
            <person name="Line A."/>
            <person name="Lord A."/>
            <person name="Norbertczak H."/>
            <person name="Ormond D."/>
            <person name="Price C."/>
            <person name="Rabbinowitsch E."/>
            <person name="Woodward J."/>
            <person name="Barrel B.G."/>
            <person name="Parkhill J."/>
        </authorList>
    </citation>
    <scope>NUCLEOTIDE SEQUENCE [LARGE SCALE GENOMIC DNA]</scope>
    <source>
        <strain evidence="3">ATCC 25285 / DSM 2151 / CCUG 4856 / JCM 11019 / LMG 10263 / NCTC 9343 / Onslow / VPI 2553 / EN-2</strain>
    </source>
</reference>
<dbReference type="Proteomes" id="UP000006731">
    <property type="component" value="Chromosome"/>
</dbReference>
<protein>
    <submittedName>
        <fullName evidence="2">Uncharacterized protein</fullName>
    </submittedName>
</protein>
<dbReference type="KEGG" id="bfs:BF9343_1430"/>
<sequence>MEINSYPAAEASTGKQRRYSPRKKSCTKLRITETPAHFGTIEMVAVHSEYDVL</sequence>
<evidence type="ECO:0000313" key="3">
    <source>
        <dbReference type="Proteomes" id="UP000006731"/>
    </source>
</evidence>
<proteinExistence type="predicted"/>
<evidence type="ECO:0000313" key="2">
    <source>
        <dbReference type="EMBL" id="CAH07211.1"/>
    </source>
</evidence>
<accession>Q5LF87</accession>